<protein>
    <submittedName>
        <fullName evidence="1">Uncharacterized protein</fullName>
    </submittedName>
</protein>
<keyword evidence="2" id="KW-1185">Reference proteome</keyword>
<dbReference type="EMBL" id="JAYRBN010000056">
    <property type="protein sequence ID" value="KAL2742930.1"/>
    <property type="molecule type" value="Genomic_DNA"/>
</dbReference>
<evidence type="ECO:0000313" key="1">
    <source>
        <dbReference type="EMBL" id="KAL2742930.1"/>
    </source>
</evidence>
<comment type="caution">
    <text evidence="1">The sequence shown here is derived from an EMBL/GenBank/DDBJ whole genome shotgun (WGS) entry which is preliminary data.</text>
</comment>
<reference evidence="1 2" key="1">
    <citation type="journal article" date="2024" name="Ann. Entomol. Soc. Am.">
        <title>Genomic analyses of the southern and eastern yellowjacket wasps (Hymenoptera: Vespidae) reveal evolutionary signatures of social life.</title>
        <authorList>
            <person name="Catto M.A."/>
            <person name="Caine P.B."/>
            <person name="Orr S.E."/>
            <person name="Hunt B.G."/>
            <person name="Goodisman M.A.D."/>
        </authorList>
    </citation>
    <scope>NUCLEOTIDE SEQUENCE [LARGE SCALE GENOMIC DNA]</scope>
    <source>
        <strain evidence="1">232</strain>
        <tissue evidence="1">Head and thorax</tissue>
    </source>
</reference>
<dbReference type="Proteomes" id="UP001607303">
    <property type="component" value="Unassembled WGS sequence"/>
</dbReference>
<evidence type="ECO:0000313" key="2">
    <source>
        <dbReference type="Proteomes" id="UP001607303"/>
    </source>
</evidence>
<feature type="non-terminal residue" evidence="1">
    <location>
        <position position="76"/>
    </location>
</feature>
<sequence>MTSIASCHKLTKIAFQVLFKHAHTKFELVDFYINNVSTPIIMCKGAIFEKKHLNHVILLKCKSSWNYFLVIKKHTY</sequence>
<organism evidence="1 2">
    <name type="scientific">Vespula maculifrons</name>
    <name type="common">Eastern yellow jacket</name>
    <name type="synonym">Wasp</name>
    <dbReference type="NCBI Taxonomy" id="7453"/>
    <lineage>
        <taxon>Eukaryota</taxon>
        <taxon>Metazoa</taxon>
        <taxon>Ecdysozoa</taxon>
        <taxon>Arthropoda</taxon>
        <taxon>Hexapoda</taxon>
        <taxon>Insecta</taxon>
        <taxon>Pterygota</taxon>
        <taxon>Neoptera</taxon>
        <taxon>Endopterygota</taxon>
        <taxon>Hymenoptera</taxon>
        <taxon>Apocrita</taxon>
        <taxon>Aculeata</taxon>
        <taxon>Vespoidea</taxon>
        <taxon>Vespidae</taxon>
        <taxon>Vespinae</taxon>
        <taxon>Vespula</taxon>
    </lineage>
</organism>
<gene>
    <name evidence="1" type="ORF">V1477_008419</name>
</gene>
<proteinExistence type="predicted"/>
<dbReference type="AlphaFoldDB" id="A0ABD2CDN5"/>
<accession>A0ABD2CDN5</accession>
<name>A0ABD2CDN5_VESMC</name>